<dbReference type="Gene3D" id="3.30.1370.10">
    <property type="entry name" value="K Homology domain, type 1"/>
    <property type="match status" value="2"/>
</dbReference>
<dbReference type="InterPro" id="IPR012677">
    <property type="entry name" value="Nucleotide-bd_a/b_plait_sf"/>
</dbReference>
<evidence type="ECO:0000256" key="5">
    <source>
        <dbReference type="ARBA" id="ARBA00022845"/>
    </source>
</evidence>
<dbReference type="SUPFAM" id="SSF54928">
    <property type="entry name" value="RNA-binding domain, RBD"/>
    <property type="match status" value="1"/>
</dbReference>
<dbReference type="GO" id="GO:0006417">
    <property type="term" value="P:regulation of translation"/>
    <property type="evidence" value="ECO:0007669"/>
    <property type="project" value="UniProtKB-KW"/>
</dbReference>
<dbReference type="InterPro" id="IPR036612">
    <property type="entry name" value="KH_dom_type_1_sf"/>
</dbReference>
<keyword evidence="2" id="KW-0813">Transport</keyword>
<gene>
    <name evidence="8" type="ORF">Z169_11704</name>
</gene>
<dbReference type="InterPro" id="IPR004088">
    <property type="entry name" value="KH_dom_type_1"/>
</dbReference>
<evidence type="ECO:0000256" key="3">
    <source>
        <dbReference type="ARBA" id="ARBA00022737"/>
    </source>
</evidence>
<dbReference type="EMBL" id="KK502095">
    <property type="protein sequence ID" value="KFP20603.1"/>
    <property type="molecule type" value="Genomic_DNA"/>
</dbReference>
<dbReference type="SUPFAM" id="SSF54791">
    <property type="entry name" value="Eukaryotic type KH-domain (KH-domain type I)"/>
    <property type="match status" value="4"/>
</dbReference>
<evidence type="ECO:0000259" key="7">
    <source>
        <dbReference type="PROSITE" id="PS50102"/>
    </source>
</evidence>
<keyword evidence="5" id="KW-0810">Translation regulation</keyword>
<organism evidence="8 9">
    <name type="scientific">Egretta garzetta</name>
    <name type="common">Little egret</name>
    <dbReference type="NCBI Taxonomy" id="188379"/>
    <lineage>
        <taxon>Eukaryota</taxon>
        <taxon>Metazoa</taxon>
        <taxon>Chordata</taxon>
        <taxon>Craniata</taxon>
        <taxon>Vertebrata</taxon>
        <taxon>Euteleostomi</taxon>
        <taxon>Archelosauria</taxon>
        <taxon>Archosauria</taxon>
        <taxon>Dinosauria</taxon>
        <taxon>Saurischia</taxon>
        <taxon>Theropoda</taxon>
        <taxon>Coelurosauria</taxon>
        <taxon>Aves</taxon>
        <taxon>Neognathae</taxon>
        <taxon>Neoaves</taxon>
        <taxon>Aequornithes</taxon>
        <taxon>Pelecaniformes</taxon>
        <taxon>Ardeidae</taxon>
        <taxon>Egretta</taxon>
    </lineage>
</organism>
<accession>A0A091JL13</accession>
<keyword evidence="9" id="KW-1185">Reference proteome</keyword>
<dbReference type="Proteomes" id="UP000053119">
    <property type="component" value="Unassembled WGS sequence"/>
</dbReference>
<evidence type="ECO:0000313" key="8">
    <source>
        <dbReference type="EMBL" id="KFP20603.1"/>
    </source>
</evidence>
<dbReference type="PROSITE" id="PS50102">
    <property type="entry name" value="RRM"/>
    <property type="match status" value="1"/>
</dbReference>
<evidence type="ECO:0000256" key="6">
    <source>
        <dbReference type="PROSITE-ProRule" id="PRU00176"/>
    </source>
</evidence>
<dbReference type="GO" id="GO:0003723">
    <property type="term" value="F:RNA binding"/>
    <property type="evidence" value="ECO:0007669"/>
    <property type="project" value="UniProtKB-UniRule"/>
</dbReference>
<dbReference type="FunFam" id="3.30.1370.10:FF:000026">
    <property type="entry name" value="Insulin-like growth factor 2 mRNA-binding protein 3"/>
    <property type="match status" value="1"/>
</dbReference>
<proteinExistence type="inferred from homology"/>
<protein>
    <submittedName>
        <fullName evidence="8">Insulin-like growth factor 2 mRNA-binding protein 1</fullName>
    </submittedName>
</protein>
<keyword evidence="4" id="KW-0509">mRNA transport</keyword>
<feature type="non-terminal residue" evidence="8">
    <location>
        <position position="1"/>
    </location>
</feature>
<dbReference type="InterPro" id="IPR004087">
    <property type="entry name" value="KH_dom"/>
</dbReference>
<evidence type="ECO:0000256" key="1">
    <source>
        <dbReference type="ARBA" id="ARBA00009094"/>
    </source>
</evidence>
<dbReference type="CDD" id="cd22499">
    <property type="entry name" value="KH-I_IGF2BP1_rpt4"/>
    <property type="match status" value="1"/>
</dbReference>
<dbReference type="SMART" id="SM00322">
    <property type="entry name" value="KH"/>
    <property type="match status" value="4"/>
</dbReference>
<reference evidence="8 9" key="1">
    <citation type="submission" date="2014-04" db="EMBL/GenBank/DDBJ databases">
        <title>Genome evolution of avian class.</title>
        <authorList>
            <person name="Zhang G."/>
            <person name="Li C."/>
        </authorList>
    </citation>
    <scope>NUCLEOTIDE SEQUENCE [LARGE SCALE GENOMIC DNA]</scope>
    <source>
        <strain evidence="8">BGI_Z169</strain>
    </source>
</reference>
<evidence type="ECO:0000256" key="2">
    <source>
        <dbReference type="ARBA" id="ARBA00022448"/>
    </source>
</evidence>
<dbReference type="FunFam" id="3.30.310.210:FF:000001">
    <property type="entry name" value="insulin-like growth factor 2 mRNA-binding protein 1 isoform X1"/>
    <property type="match status" value="1"/>
</dbReference>
<dbReference type="CDD" id="cd22496">
    <property type="entry name" value="KH-I_IGF2BP1_rpt3"/>
    <property type="match status" value="1"/>
</dbReference>
<dbReference type="Pfam" id="PF00013">
    <property type="entry name" value="KH_1"/>
    <property type="match status" value="4"/>
</dbReference>
<dbReference type="PROSITE" id="PS50084">
    <property type="entry name" value="KH_TYPE_1"/>
    <property type="match status" value="4"/>
</dbReference>
<comment type="similarity">
    <text evidence="1">Belongs to the RRM IMP/VICKZ family.</text>
</comment>
<feature type="domain" description="RRM" evidence="7">
    <location>
        <begin position="23"/>
        <end position="98"/>
    </location>
</feature>
<dbReference type="Gene3D" id="3.30.70.330">
    <property type="match status" value="1"/>
</dbReference>
<dbReference type="InterPro" id="IPR000504">
    <property type="entry name" value="RRM_dom"/>
</dbReference>
<dbReference type="InterPro" id="IPR035979">
    <property type="entry name" value="RBD_domain_sf"/>
</dbReference>
<keyword evidence="6" id="KW-0694">RNA-binding</keyword>
<dbReference type="AlphaFoldDB" id="A0A091JL13"/>
<keyword evidence="3" id="KW-0677">Repeat</keyword>
<feature type="non-terminal residue" evidence="8">
    <location>
        <position position="507"/>
    </location>
</feature>
<dbReference type="SMART" id="SM00360">
    <property type="entry name" value="RRM"/>
    <property type="match status" value="1"/>
</dbReference>
<dbReference type="Gene3D" id="3.30.310.210">
    <property type="match status" value="1"/>
</dbReference>
<dbReference type="GO" id="GO:0051028">
    <property type="term" value="P:mRNA transport"/>
    <property type="evidence" value="ECO:0007669"/>
    <property type="project" value="UniProtKB-KW"/>
</dbReference>
<dbReference type="PANTHER" id="PTHR10288">
    <property type="entry name" value="KH DOMAIN CONTAINING RNA BINDING PROTEIN"/>
    <property type="match status" value="1"/>
</dbReference>
<evidence type="ECO:0000313" key="9">
    <source>
        <dbReference type="Proteomes" id="UP000053119"/>
    </source>
</evidence>
<dbReference type="Pfam" id="PF00076">
    <property type="entry name" value="RRM_1"/>
    <property type="match status" value="1"/>
</dbReference>
<name>A0A091JL13_EGRGA</name>
<sequence length="507" mass="55581">GKVELHGKQLEIEHSVPKKQRSRKIQIRNIPPQLRWEVLDGLLAQYGTVENCEQVNTDSETAVVNVTYANREQTRQAIMKLNGHQLENHALKGLQARGLELPHPSVPNPSSSSSCSSPSCCFFPPVPLSRADEVPLKILAHNNFVGRLIGKEGRNLKKVEQDTETKITISSQSQYPVTVAPCVPGTPGSPSTRWQRHPVSLAPQADEVPLKILAHNNFVGRLIGKEGRNLKKVEQDTETKITISSLQDLTLYNPERTITVKGSIENCCKAEQEIMKKVREAYENDVAAMSLQSHLIPGLNLAAVGLFPASSNAVPPPPSSVSGAAPYSSFMPPEQETVHVFIPAQAVGAIIGKKGQHIKQLSRFASASIKIAPPETPDSKVRMVVITGPPEAQFKAQGRIYGKLKEENFFGPKEEVKLETHIRVPASAAGRVIGKGGKTVNELQNLTAAEVVVPRDQTPDENEQVIVKIIGHFYASQMAQRKIRDILAQVKQQHQKGQSGQTQARRK</sequence>
<dbReference type="CDD" id="cd22493">
    <property type="entry name" value="KH-I_IGF2BP1_rpt2"/>
    <property type="match status" value="1"/>
</dbReference>
<evidence type="ECO:0000256" key="4">
    <source>
        <dbReference type="ARBA" id="ARBA00022816"/>
    </source>
</evidence>